<dbReference type="InterPro" id="IPR018062">
    <property type="entry name" value="HTH_AraC-typ_CS"/>
</dbReference>
<comment type="caution">
    <text evidence="5">The sequence shown here is derived from an EMBL/GenBank/DDBJ whole genome shotgun (WGS) entry which is preliminary data.</text>
</comment>
<dbReference type="PANTHER" id="PTHR46796">
    <property type="entry name" value="HTH-TYPE TRANSCRIPTIONAL ACTIVATOR RHAS-RELATED"/>
    <property type="match status" value="1"/>
</dbReference>
<evidence type="ECO:0000256" key="2">
    <source>
        <dbReference type="ARBA" id="ARBA00023125"/>
    </source>
</evidence>
<evidence type="ECO:0000259" key="4">
    <source>
        <dbReference type="PROSITE" id="PS01124"/>
    </source>
</evidence>
<evidence type="ECO:0000313" key="5">
    <source>
        <dbReference type="EMBL" id="GFE63442.1"/>
    </source>
</evidence>
<keyword evidence="1" id="KW-0805">Transcription regulation</keyword>
<protein>
    <recommendedName>
        <fullName evidence="4">HTH araC/xylS-type domain-containing protein</fullName>
    </recommendedName>
</protein>
<keyword evidence="2" id="KW-0238">DNA-binding</keyword>
<dbReference type="Gene3D" id="1.10.10.60">
    <property type="entry name" value="Homeodomain-like"/>
    <property type="match status" value="1"/>
</dbReference>
<dbReference type="Pfam" id="PF12833">
    <property type="entry name" value="HTH_18"/>
    <property type="match status" value="1"/>
</dbReference>
<dbReference type="SMART" id="SM00342">
    <property type="entry name" value="HTH_ARAC"/>
    <property type="match status" value="1"/>
</dbReference>
<dbReference type="GO" id="GO:0043565">
    <property type="term" value="F:sequence-specific DNA binding"/>
    <property type="evidence" value="ECO:0007669"/>
    <property type="project" value="InterPro"/>
</dbReference>
<dbReference type="PRINTS" id="PR00032">
    <property type="entry name" value="HTHARAC"/>
</dbReference>
<dbReference type="InterPro" id="IPR018060">
    <property type="entry name" value="HTH_AraC"/>
</dbReference>
<accession>A0A6N6JE14</accession>
<evidence type="ECO:0000256" key="3">
    <source>
        <dbReference type="ARBA" id="ARBA00023163"/>
    </source>
</evidence>
<name>A0A6N6JE14_9RHOB</name>
<dbReference type="GO" id="GO:0003700">
    <property type="term" value="F:DNA-binding transcription factor activity"/>
    <property type="evidence" value="ECO:0007669"/>
    <property type="project" value="InterPro"/>
</dbReference>
<dbReference type="PROSITE" id="PS00041">
    <property type="entry name" value="HTH_ARAC_FAMILY_1"/>
    <property type="match status" value="1"/>
</dbReference>
<dbReference type="InterPro" id="IPR020449">
    <property type="entry name" value="Tscrpt_reg_AraC-type_HTH"/>
</dbReference>
<dbReference type="InterPro" id="IPR050204">
    <property type="entry name" value="AraC_XylS_family_regulators"/>
</dbReference>
<sequence>MIPAINILSDFSAEDLHYSDGSVAPPVFQSRLALNGIMRFDYIEGGPGYRGPQSSSAHTLIMPVQDTPIRLTIDQDGYRENVVFKRDDIALAKAGSVTGWRWRDHAKVIRILIDPEGLAAFMRRDLKIELQRSRFEGQTLVHEPDLRSAAERMRSALVSPDIGSDVVFEALARVFLVRLVQRAAVVLRTYDARLQDFDVRKYARLIAFVEKNMSAKITVQDLASEIAMSRTALARKFKLKTGKTPMQFVTELRLETAEQLLSDGDLSLAEVSVACGFADQAHFSRCFKKVRGFSPGAFRKTLSLK</sequence>
<reference evidence="5 6" key="1">
    <citation type="submission" date="2019-12" db="EMBL/GenBank/DDBJ databases">
        <title>Litoreibacter badius sp. nov., a novel bacteriochlorophyll a-containing bacterium in the genus Litoreibacter.</title>
        <authorList>
            <person name="Kanamuro M."/>
            <person name="Takabe Y."/>
            <person name="Mori K."/>
            <person name="Takaichi S."/>
            <person name="Hanada S."/>
        </authorList>
    </citation>
    <scope>NUCLEOTIDE SEQUENCE [LARGE SCALE GENOMIC DNA]</scope>
    <source>
        <strain evidence="5 6">K6</strain>
    </source>
</reference>
<dbReference type="InterPro" id="IPR009057">
    <property type="entry name" value="Homeodomain-like_sf"/>
</dbReference>
<evidence type="ECO:0000256" key="1">
    <source>
        <dbReference type="ARBA" id="ARBA00023015"/>
    </source>
</evidence>
<keyword evidence="6" id="KW-1185">Reference proteome</keyword>
<dbReference type="AlphaFoldDB" id="A0A6N6JE14"/>
<dbReference type="SUPFAM" id="SSF46689">
    <property type="entry name" value="Homeodomain-like"/>
    <property type="match status" value="2"/>
</dbReference>
<dbReference type="EMBL" id="BLJE01000001">
    <property type="protein sequence ID" value="GFE63442.1"/>
    <property type="molecule type" value="Genomic_DNA"/>
</dbReference>
<gene>
    <name evidence="5" type="ORF">KIN_05160</name>
</gene>
<dbReference type="PROSITE" id="PS01124">
    <property type="entry name" value="HTH_ARAC_FAMILY_2"/>
    <property type="match status" value="1"/>
</dbReference>
<organism evidence="5 6">
    <name type="scientific">Litoreibacter roseus</name>
    <dbReference type="NCBI Taxonomy" id="2601869"/>
    <lineage>
        <taxon>Bacteria</taxon>
        <taxon>Pseudomonadati</taxon>
        <taxon>Pseudomonadota</taxon>
        <taxon>Alphaproteobacteria</taxon>
        <taxon>Rhodobacterales</taxon>
        <taxon>Roseobacteraceae</taxon>
        <taxon>Litoreibacter</taxon>
    </lineage>
</organism>
<dbReference type="Proteomes" id="UP000436822">
    <property type="component" value="Unassembled WGS sequence"/>
</dbReference>
<keyword evidence="3" id="KW-0804">Transcription</keyword>
<feature type="domain" description="HTH araC/xylS-type" evidence="4">
    <location>
        <begin position="203"/>
        <end position="301"/>
    </location>
</feature>
<evidence type="ECO:0000313" key="6">
    <source>
        <dbReference type="Proteomes" id="UP000436822"/>
    </source>
</evidence>
<proteinExistence type="predicted"/>